<dbReference type="OrthoDB" id="9809720at2"/>
<evidence type="ECO:0000259" key="6">
    <source>
        <dbReference type="PROSITE" id="PS51007"/>
    </source>
</evidence>
<dbReference type="RefSeq" id="WP_090932100.1">
    <property type="nucleotide sequence ID" value="NZ_FOTS01000002.1"/>
</dbReference>
<dbReference type="Gene3D" id="1.10.760.10">
    <property type="entry name" value="Cytochrome c-like domain"/>
    <property type="match status" value="1"/>
</dbReference>
<dbReference type="GO" id="GO:0020037">
    <property type="term" value="F:heme binding"/>
    <property type="evidence" value="ECO:0007669"/>
    <property type="project" value="InterPro"/>
</dbReference>
<evidence type="ECO:0000256" key="4">
    <source>
        <dbReference type="PROSITE-ProRule" id="PRU00433"/>
    </source>
</evidence>
<dbReference type="Pfam" id="PF00034">
    <property type="entry name" value="Cytochrom_C"/>
    <property type="match status" value="1"/>
</dbReference>
<dbReference type="PROSITE" id="PS51007">
    <property type="entry name" value="CYTC"/>
    <property type="match status" value="1"/>
</dbReference>
<dbReference type="GO" id="GO:0009055">
    <property type="term" value="F:electron transfer activity"/>
    <property type="evidence" value="ECO:0007669"/>
    <property type="project" value="InterPro"/>
</dbReference>
<dbReference type="AlphaFoldDB" id="A0A1I4GXK0"/>
<protein>
    <submittedName>
        <fullName evidence="7">Nitric oxide reductase subunit C</fullName>
    </submittedName>
</protein>
<keyword evidence="2 4" id="KW-0479">Metal-binding</keyword>
<organism evidence="7 8">
    <name type="scientific">Pelosinus propionicus DSM 13327</name>
    <dbReference type="NCBI Taxonomy" id="1123291"/>
    <lineage>
        <taxon>Bacteria</taxon>
        <taxon>Bacillati</taxon>
        <taxon>Bacillota</taxon>
        <taxon>Negativicutes</taxon>
        <taxon>Selenomonadales</taxon>
        <taxon>Sporomusaceae</taxon>
        <taxon>Pelosinus</taxon>
    </lineage>
</organism>
<dbReference type="InterPro" id="IPR009056">
    <property type="entry name" value="Cyt_c-like_dom"/>
</dbReference>
<keyword evidence="5" id="KW-0812">Transmembrane</keyword>
<evidence type="ECO:0000256" key="1">
    <source>
        <dbReference type="ARBA" id="ARBA00022617"/>
    </source>
</evidence>
<keyword evidence="5" id="KW-0472">Membrane</keyword>
<keyword evidence="8" id="KW-1185">Reference proteome</keyword>
<accession>A0A1I4GXK0</accession>
<evidence type="ECO:0000256" key="3">
    <source>
        <dbReference type="ARBA" id="ARBA00023004"/>
    </source>
</evidence>
<keyword evidence="1 4" id="KW-0349">Heme</keyword>
<evidence type="ECO:0000313" key="8">
    <source>
        <dbReference type="Proteomes" id="UP000199520"/>
    </source>
</evidence>
<dbReference type="STRING" id="1123291.SAMN04490355_100219"/>
<name>A0A1I4GXK0_9FIRM</name>
<dbReference type="InterPro" id="IPR036909">
    <property type="entry name" value="Cyt_c-like_dom_sf"/>
</dbReference>
<gene>
    <name evidence="7" type="ORF">SAMN04490355_100219</name>
</gene>
<sequence length="136" mass="15484">MQFRLKIFLAAIFFSVALFSFVIYDSIAGNLSNVPSEAVKGKIVFQKKACIECHTIFGNGGYYGGDLTKVYEKFGSDGLREYLTNPPLLSGAKKKQHIYVNHEEAEEMIDYFRFLQSIPNMGWPPRPVFDKKKDSE</sequence>
<feature type="domain" description="Cytochrome c" evidence="6">
    <location>
        <begin position="36"/>
        <end position="116"/>
    </location>
</feature>
<proteinExistence type="predicted"/>
<evidence type="ECO:0000313" key="7">
    <source>
        <dbReference type="EMBL" id="SFL34685.1"/>
    </source>
</evidence>
<dbReference type="SUPFAM" id="SSF46626">
    <property type="entry name" value="Cytochrome c"/>
    <property type="match status" value="1"/>
</dbReference>
<dbReference type="Proteomes" id="UP000199520">
    <property type="component" value="Unassembled WGS sequence"/>
</dbReference>
<reference evidence="8" key="1">
    <citation type="submission" date="2016-10" db="EMBL/GenBank/DDBJ databases">
        <authorList>
            <person name="Varghese N."/>
            <person name="Submissions S."/>
        </authorList>
    </citation>
    <scope>NUCLEOTIDE SEQUENCE [LARGE SCALE GENOMIC DNA]</scope>
    <source>
        <strain evidence="8">DSM 13327</strain>
    </source>
</reference>
<keyword evidence="5" id="KW-1133">Transmembrane helix</keyword>
<keyword evidence="3 4" id="KW-0408">Iron</keyword>
<dbReference type="EMBL" id="FOTS01000002">
    <property type="protein sequence ID" value="SFL34685.1"/>
    <property type="molecule type" value="Genomic_DNA"/>
</dbReference>
<dbReference type="GO" id="GO:0046872">
    <property type="term" value="F:metal ion binding"/>
    <property type="evidence" value="ECO:0007669"/>
    <property type="project" value="UniProtKB-KW"/>
</dbReference>
<evidence type="ECO:0000256" key="5">
    <source>
        <dbReference type="SAM" id="Phobius"/>
    </source>
</evidence>
<feature type="transmembrane region" description="Helical" evidence="5">
    <location>
        <begin position="7"/>
        <end position="24"/>
    </location>
</feature>
<evidence type="ECO:0000256" key="2">
    <source>
        <dbReference type="ARBA" id="ARBA00022723"/>
    </source>
</evidence>